<dbReference type="SUPFAM" id="SSF48452">
    <property type="entry name" value="TPR-like"/>
    <property type="match status" value="2"/>
</dbReference>
<feature type="region of interest" description="Disordered" evidence="1">
    <location>
        <begin position="650"/>
        <end position="693"/>
    </location>
</feature>
<dbReference type="InterPro" id="IPR027417">
    <property type="entry name" value="P-loop_NTPase"/>
</dbReference>
<evidence type="ECO:0000256" key="1">
    <source>
        <dbReference type="SAM" id="MobiDB-lite"/>
    </source>
</evidence>
<dbReference type="Proteomes" id="UP000263377">
    <property type="component" value="Unassembled WGS sequence"/>
</dbReference>
<evidence type="ECO:0000313" key="2">
    <source>
        <dbReference type="EMBL" id="RGD58430.1"/>
    </source>
</evidence>
<dbReference type="PANTHER" id="PTHR46082:SF6">
    <property type="entry name" value="AAA+ ATPASE DOMAIN-CONTAINING PROTEIN-RELATED"/>
    <property type="match status" value="1"/>
</dbReference>
<keyword evidence="3" id="KW-1185">Reference proteome</keyword>
<dbReference type="AlphaFoldDB" id="A0A372ZSQ6"/>
<dbReference type="Pfam" id="PF13374">
    <property type="entry name" value="TPR_10"/>
    <property type="match status" value="4"/>
</dbReference>
<dbReference type="RefSeq" id="WP_117487019.1">
    <property type="nucleotide sequence ID" value="NZ_QVIG01000001.1"/>
</dbReference>
<dbReference type="EMBL" id="QVIG01000001">
    <property type="protein sequence ID" value="RGD58430.1"/>
    <property type="molecule type" value="Genomic_DNA"/>
</dbReference>
<dbReference type="GO" id="GO:0043531">
    <property type="term" value="F:ADP binding"/>
    <property type="evidence" value="ECO:0007669"/>
    <property type="project" value="InterPro"/>
</dbReference>
<protein>
    <submittedName>
        <fullName evidence="2">Tetratricopeptide repeat protein</fullName>
    </submittedName>
</protein>
<dbReference type="InterPro" id="IPR011990">
    <property type="entry name" value="TPR-like_helical_dom_sf"/>
</dbReference>
<comment type="caution">
    <text evidence="2">The sequence shown here is derived from an EMBL/GenBank/DDBJ whole genome shotgun (WGS) entry which is preliminary data.</text>
</comment>
<dbReference type="InterPro" id="IPR053137">
    <property type="entry name" value="NLR-like"/>
</dbReference>
<dbReference type="SUPFAM" id="SSF52540">
    <property type="entry name" value="P-loop containing nucleoside triphosphate hydrolases"/>
    <property type="match status" value="1"/>
</dbReference>
<reference evidence="2 3" key="1">
    <citation type="submission" date="2018-08" db="EMBL/GenBank/DDBJ databases">
        <title>Diversity &amp; Physiological Properties of Lignin-Decomposing Actinobacteria from Soil.</title>
        <authorList>
            <person name="Roh S.G."/>
            <person name="Kim S.B."/>
        </authorList>
    </citation>
    <scope>NUCLEOTIDE SEQUENCE [LARGE SCALE GENOMIC DNA]</scope>
    <source>
        <strain evidence="2 3">MMS17-GH009</strain>
    </source>
</reference>
<dbReference type="Gene3D" id="3.40.50.300">
    <property type="entry name" value="P-loop containing nucleotide triphosphate hydrolases"/>
    <property type="match status" value="1"/>
</dbReference>
<sequence length="693" mass="74608">MQDGQVRNGIYGSATVHGSVQQARQMTFHQYATPAAPVEWPVVIGRIPPKATAFQPREQLREAIDEARGQYGTVVLSQVLAGGGGVGKSQLAAHYAREAVETGTDLVLWADAAEPSAVTDLYARAAIAVQAPGTSGDAAEQDAEHFLAWLTATEHSWLIVLDNTTEHTPEQLWPVTSRGGRGRVIATTRHRGAASTGGDRALVDVSTYSPAESAAYLGERLERAKCARFLDEHAAELAEELGHLPLALAHAAAYMVNTRRSCGRYLELFRDRPRSLDTVLPARTGADGYRGPVTAALLLALDAAQQEEPVGLAGPALQLAALLDPAGHPQGLWSTEEVLEHLGSVRGTPVTADDALDALAVLHNYSLVTLTETTDREVTLHALTARAALDIGPDVPEAWLAAADALAELWPSADYSAQGLAATLRANTGVLAGHRTSDLIRPSRGIHQLLFYCGISLIEAGLYTTSIRYWSSLAAASERVLGIDHPDTLTARNNLAAAYSDAGHTDEAMRLQEEVLEDRRRVLGDDHPDTLTTRNNLAVTYRGAGRTDDAVSLLEQVLEDRRRVLGDDHPDTLTARHNLAVTESETGRIDDAVDLLEQVLEDRRRVLDADHPDTLLTCNNLAVMYWEAGLRDRSLEMLRQAVADLDRVLGPDHPDTALATENLRDLTRGPQPDAAHDSSTRSPSSEAEPGSAV</sequence>
<evidence type="ECO:0000313" key="3">
    <source>
        <dbReference type="Proteomes" id="UP000263377"/>
    </source>
</evidence>
<dbReference type="Gene3D" id="1.25.40.10">
    <property type="entry name" value="Tetratricopeptide repeat domain"/>
    <property type="match status" value="2"/>
</dbReference>
<accession>A0A372ZSQ6</accession>
<dbReference type="PANTHER" id="PTHR46082">
    <property type="entry name" value="ATP/GTP-BINDING PROTEIN-RELATED"/>
    <property type="match status" value="1"/>
</dbReference>
<organism evidence="2 3">
    <name type="scientific">Kitasatospora xanthocidica</name>
    <dbReference type="NCBI Taxonomy" id="83382"/>
    <lineage>
        <taxon>Bacteria</taxon>
        <taxon>Bacillati</taxon>
        <taxon>Actinomycetota</taxon>
        <taxon>Actinomycetes</taxon>
        <taxon>Kitasatosporales</taxon>
        <taxon>Streptomycetaceae</taxon>
        <taxon>Kitasatospora</taxon>
    </lineage>
</organism>
<gene>
    <name evidence="2" type="ORF">DR950_12135</name>
</gene>
<proteinExistence type="predicted"/>
<dbReference type="PRINTS" id="PR00381">
    <property type="entry name" value="KINESINLIGHT"/>
</dbReference>
<name>A0A372ZSQ6_9ACTN</name>